<dbReference type="EnsemblMetazoa" id="CJA05698.1">
    <property type="protein sequence ID" value="CJA05698.1"/>
    <property type="gene ID" value="WBGene00124902"/>
</dbReference>
<organism evidence="3 4">
    <name type="scientific">Caenorhabditis japonica</name>
    <dbReference type="NCBI Taxonomy" id="281687"/>
    <lineage>
        <taxon>Eukaryota</taxon>
        <taxon>Metazoa</taxon>
        <taxon>Ecdysozoa</taxon>
        <taxon>Nematoda</taxon>
        <taxon>Chromadorea</taxon>
        <taxon>Rhabditida</taxon>
        <taxon>Rhabditina</taxon>
        <taxon>Rhabditomorpha</taxon>
        <taxon>Rhabditoidea</taxon>
        <taxon>Rhabditidae</taxon>
        <taxon>Peloderinae</taxon>
        <taxon>Caenorhabditis</taxon>
    </lineage>
</organism>
<evidence type="ECO:0000313" key="4">
    <source>
        <dbReference type="Proteomes" id="UP000005237"/>
    </source>
</evidence>
<feature type="signal peptide" evidence="2">
    <location>
        <begin position="1"/>
        <end position="22"/>
    </location>
</feature>
<dbReference type="OMA" id="KPNHHSG"/>
<keyword evidence="4" id="KW-1185">Reference proteome</keyword>
<accession>A0A8R1DKY2</accession>
<protein>
    <submittedName>
        <fullName evidence="3">Uncharacterized protein</fullName>
    </submittedName>
</protein>
<evidence type="ECO:0000256" key="2">
    <source>
        <dbReference type="SAM" id="SignalP"/>
    </source>
</evidence>
<sequence>MSSTHVFLLFVCIFLLIGNAEGFTLYRATKPNHHSGSDSRNKSENVDLDETDNGSFDRLRNVLGNLNPAIGLMHNTRYFKEK</sequence>
<name>A0A8R1DKY2_CAEJA</name>
<dbReference type="Proteomes" id="UP000005237">
    <property type="component" value="Unassembled WGS sequence"/>
</dbReference>
<evidence type="ECO:0000256" key="1">
    <source>
        <dbReference type="SAM" id="MobiDB-lite"/>
    </source>
</evidence>
<reference evidence="4" key="1">
    <citation type="submission" date="2010-08" db="EMBL/GenBank/DDBJ databases">
        <authorList>
            <consortium name="Caenorhabditis japonica Sequencing Consortium"/>
            <person name="Wilson R.K."/>
        </authorList>
    </citation>
    <scope>NUCLEOTIDE SEQUENCE [LARGE SCALE GENOMIC DNA]</scope>
    <source>
        <strain evidence="4">DF5081</strain>
    </source>
</reference>
<reference evidence="3" key="2">
    <citation type="submission" date="2022-06" db="UniProtKB">
        <authorList>
            <consortium name="EnsemblMetazoa"/>
        </authorList>
    </citation>
    <scope>IDENTIFICATION</scope>
    <source>
        <strain evidence="3">DF5081</strain>
    </source>
</reference>
<feature type="chain" id="PRO_5035845027" evidence="2">
    <location>
        <begin position="23"/>
        <end position="82"/>
    </location>
</feature>
<feature type="compositionally biased region" description="Basic and acidic residues" evidence="1">
    <location>
        <begin position="35"/>
        <end position="45"/>
    </location>
</feature>
<dbReference type="AlphaFoldDB" id="A0A8R1DKY2"/>
<proteinExistence type="predicted"/>
<feature type="region of interest" description="Disordered" evidence="1">
    <location>
        <begin position="28"/>
        <end position="54"/>
    </location>
</feature>
<keyword evidence="2" id="KW-0732">Signal</keyword>
<evidence type="ECO:0000313" key="3">
    <source>
        <dbReference type="EnsemblMetazoa" id="CJA05698.1"/>
    </source>
</evidence>